<feature type="region of interest" description="Disordered" evidence="3">
    <location>
        <begin position="341"/>
        <end position="366"/>
    </location>
</feature>
<keyword evidence="4" id="KW-0472">Membrane</keyword>
<evidence type="ECO:0000313" key="8">
    <source>
        <dbReference type="Proteomes" id="UP000265080"/>
    </source>
</evidence>
<feature type="chain" id="PRO_5018116571" description="Ig-like domain-containing protein" evidence="5">
    <location>
        <begin position="17"/>
        <end position="366"/>
    </location>
</feature>
<dbReference type="GO" id="GO:0009897">
    <property type="term" value="C:external side of plasma membrane"/>
    <property type="evidence" value="ECO:0007669"/>
    <property type="project" value="TreeGrafter"/>
</dbReference>
<reference evidence="7 8" key="1">
    <citation type="submission" date="2018-03" db="EMBL/GenBank/DDBJ databases">
        <title>Finding Nemo's genes: A chromosome-scale reference assembly of the genome of the orange clownfish Amphiprion percula.</title>
        <authorList>
            <person name="Lehmann R."/>
        </authorList>
    </citation>
    <scope>NUCLEOTIDE SEQUENCE</scope>
</reference>
<evidence type="ECO:0000256" key="2">
    <source>
        <dbReference type="RuleBase" id="RU004439"/>
    </source>
</evidence>
<dbReference type="InterPro" id="IPR036179">
    <property type="entry name" value="Ig-like_dom_sf"/>
</dbReference>
<dbReference type="Proteomes" id="UP000265080">
    <property type="component" value="Chromosome 17"/>
</dbReference>
<keyword evidence="4" id="KW-0812">Transmembrane</keyword>
<evidence type="ECO:0000256" key="4">
    <source>
        <dbReference type="SAM" id="Phobius"/>
    </source>
</evidence>
<dbReference type="PROSITE" id="PS50835">
    <property type="entry name" value="IG_LIKE"/>
    <property type="match status" value="1"/>
</dbReference>
<feature type="domain" description="Ig-like" evidence="6">
    <location>
        <begin position="214"/>
        <end position="288"/>
    </location>
</feature>
<dbReference type="Ensembl" id="ENSAPET00000017525.1">
    <property type="protein sequence ID" value="ENSAPEP00000017052.1"/>
    <property type="gene ID" value="ENSAPEG00000012175.1"/>
</dbReference>
<organism evidence="7 8">
    <name type="scientific">Amphiprion percula</name>
    <name type="common">Orange clownfish</name>
    <name type="synonym">Lutjanus percula</name>
    <dbReference type="NCBI Taxonomy" id="161767"/>
    <lineage>
        <taxon>Eukaryota</taxon>
        <taxon>Metazoa</taxon>
        <taxon>Chordata</taxon>
        <taxon>Craniata</taxon>
        <taxon>Vertebrata</taxon>
        <taxon>Euteleostomi</taxon>
        <taxon>Actinopterygii</taxon>
        <taxon>Neopterygii</taxon>
        <taxon>Teleostei</taxon>
        <taxon>Neoteleostei</taxon>
        <taxon>Acanthomorphata</taxon>
        <taxon>Ovalentaria</taxon>
        <taxon>Pomacentridae</taxon>
        <taxon>Amphiprion</taxon>
    </lineage>
</organism>
<keyword evidence="8" id="KW-1185">Reference proteome</keyword>
<dbReference type="GO" id="GO:0005615">
    <property type="term" value="C:extracellular space"/>
    <property type="evidence" value="ECO:0007669"/>
    <property type="project" value="TreeGrafter"/>
</dbReference>
<evidence type="ECO:0000256" key="3">
    <source>
        <dbReference type="SAM" id="MobiDB-lite"/>
    </source>
</evidence>
<proteinExistence type="inferred from homology"/>
<dbReference type="GO" id="GO:0006955">
    <property type="term" value="P:immune response"/>
    <property type="evidence" value="ECO:0007669"/>
    <property type="project" value="TreeGrafter"/>
</dbReference>
<comment type="similarity">
    <text evidence="2">Belongs to the MHC class I family.</text>
</comment>
<name>A0A3P8SYF1_AMPPE</name>
<feature type="signal peptide" evidence="5">
    <location>
        <begin position="1"/>
        <end position="16"/>
    </location>
</feature>
<dbReference type="InterPro" id="IPR007110">
    <property type="entry name" value="Ig-like_dom"/>
</dbReference>
<feature type="transmembrane region" description="Helical" evidence="4">
    <location>
        <begin position="305"/>
        <end position="331"/>
    </location>
</feature>
<dbReference type="InterPro" id="IPR011162">
    <property type="entry name" value="MHC_I/II-like_Ag-recog"/>
</dbReference>
<evidence type="ECO:0000259" key="6">
    <source>
        <dbReference type="PROSITE" id="PS50835"/>
    </source>
</evidence>
<dbReference type="InterPro" id="IPR003597">
    <property type="entry name" value="Ig_C1-set"/>
</dbReference>
<sequence length="366" mass="41548">MKKLLLMLLLCEVASAVKHSLMFFFTASSGVPDLPDFMGSALVDEVQVGYCDSNIGTAEPKQVWARKFMKDNPQQLEHYDRGCHEHQHFLRATIDSLMKRLNQTEGVHILQHMSGCEWDDETGESRGFHQYGYDGEDFIALDLQMLTWIAPKPQAFITKLRWDADKARLHRDKYYYMHIYPVWLKKYVQYLRSFLQRTDLLSVSLLQKTPSSPVTCHATGFYLNRADLFWRKDGEELHEDVDKGEILPNHDETFQMSVDLNISSIAPEDWKKYDCVFQLSGVKDVIITKLDKAVIRTNWGSPSGFPAGAVIGVVVGLLLLLWLCITGLFIWRKKTNGFKPANTSDSADSNSDSSQLPLSGKTGGGE</sequence>
<dbReference type="PRINTS" id="PR01638">
    <property type="entry name" value="MHCCLASSI"/>
</dbReference>
<dbReference type="Pfam" id="PF07654">
    <property type="entry name" value="C1-set"/>
    <property type="match status" value="1"/>
</dbReference>
<dbReference type="Pfam" id="PF00129">
    <property type="entry name" value="MHC_I"/>
    <property type="match status" value="1"/>
</dbReference>
<accession>A0A3P8SYF1</accession>
<dbReference type="SUPFAM" id="SSF54452">
    <property type="entry name" value="MHC antigen-recognition domain"/>
    <property type="match status" value="1"/>
</dbReference>
<dbReference type="AlphaFoldDB" id="A0A3P8SYF1"/>
<keyword evidence="5" id="KW-0732">Signal</keyword>
<dbReference type="FunFam" id="2.60.40.10:FF:000943">
    <property type="entry name" value="Classical MHC class I molecule, alpha-chain"/>
    <property type="match status" value="1"/>
</dbReference>
<dbReference type="Gene3D" id="2.60.40.10">
    <property type="entry name" value="Immunoglobulins"/>
    <property type="match status" value="1"/>
</dbReference>
<feature type="compositionally biased region" description="Low complexity" evidence="3">
    <location>
        <begin position="344"/>
        <end position="354"/>
    </location>
</feature>
<dbReference type="InterPro" id="IPR037055">
    <property type="entry name" value="MHC_I-like_Ag-recog_sf"/>
</dbReference>
<evidence type="ECO:0000313" key="7">
    <source>
        <dbReference type="Ensembl" id="ENSAPEP00000017052.1"/>
    </source>
</evidence>
<evidence type="ECO:0000256" key="5">
    <source>
        <dbReference type="SAM" id="SignalP"/>
    </source>
</evidence>
<dbReference type="InterPro" id="IPR001039">
    <property type="entry name" value="MHC_I_a_a1/a2"/>
</dbReference>
<dbReference type="InterPro" id="IPR013783">
    <property type="entry name" value="Ig-like_fold"/>
</dbReference>
<dbReference type="PANTHER" id="PTHR16675">
    <property type="entry name" value="MHC CLASS I-RELATED"/>
    <property type="match status" value="1"/>
</dbReference>
<dbReference type="InterPro" id="IPR011161">
    <property type="entry name" value="MHC_I-like_Ag-recog"/>
</dbReference>
<protein>
    <recommendedName>
        <fullName evidence="6">Ig-like domain-containing protein</fullName>
    </recommendedName>
</protein>
<reference evidence="7" key="3">
    <citation type="submission" date="2025-09" db="UniProtKB">
        <authorList>
            <consortium name="Ensembl"/>
        </authorList>
    </citation>
    <scope>IDENTIFICATION</scope>
</reference>
<dbReference type="PANTHER" id="PTHR16675:SF237">
    <property type="entry name" value="MHC CLASS I ANTIGEN TRANSCRIPT VARIANT 1-RELATED"/>
    <property type="match status" value="1"/>
</dbReference>
<dbReference type="SUPFAM" id="SSF48726">
    <property type="entry name" value="Immunoglobulin"/>
    <property type="match status" value="1"/>
</dbReference>
<keyword evidence="4" id="KW-1133">Transmembrane helix</keyword>
<dbReference type="GeneTree" id="ENSGT01120000271828"/>
<reference evidence="7" key="2">
    <citation type="submission" date="2025-08" db="UniProtKB">
        <authorList>
            <consortium name="Ensembl"/>
        </authorList>
    </citation>
    <scope>IDENTIFICATION</scope>
</reference>
<dbReference type="InterPro" id="IPR050208">
    <property type="entry name" value="MHC_class-I_related"/>
</dbReference>
<evidence type="ECO:0000256" key="1">
    <source>
        <dbReference type="ARBA" id="ARBA00023180"/>
    </source>
</evidence>
<dbReference type="SMART" id="SM00407">
    <property type="entry name" value="IGc1"/>
    <property type="match status" value="1"/>
</dbReference>
<dbReference type="Gene3D" id="3.30.500.10">
    <property type="entry name" value="MHC class I-like antigen recognition-like"/>
    <property type="match status" value="1"/>
</dbReference>
<keyword evidence="1" id="KW-0325">Glycoprotein</keyword>